<dbReference type="AlphaFoldDB" id="A0A917AZL8"/>
<reference evidence="13" key="2">
    <citation type="submission" date="2020-09" db="EMBL/GenBank/DDBJ databases">
        <authorList>
            <person name="Sun Q."/>
            <person name="Zhou Y."/>
        </authorList>
    </citation>
    <scope>NUCLEOTIDE SEQUENCE</scope>
    <source>
        <strain evidence="13">CGMCC 1.12153</strain>
    </source>
</reference>
<evidence type="ECO:0000256" key="5">
    <source>
        <dbReference type="ARBA" id="ARBA00022746"/>
    </source>
</evidence>
<keyword evidence="4" id="KW-0808">Transferase</keyword>
<dbReference type="GO" id="GO:0016117">
    <property type="term" value="P:carotenoid biosynthetic process"/>
    <property type="evidence" value="ECO:0007669"/>
    <property type="project" value="UniProtKB-KW"/>
</dbReference>
<reference evidence="13" key="1">
    <citation type="journal article" date="2014" name="Int. J. Syst. Evol. Microbiol.">
        <title>Complete genome sequence of Corynebacterium casei LMG S-19264T (=DSM 44701T), isolated from a smear-ripened cheese.</title>
        <authorList>
            <consortium name="US DOE Joint Genome Institute (JGI-PGF)"/>
            <person name="Walter F."/>
            <person name="Albersmeier A."/>
            <person name="Kalinowski J."/>
            <person name="Ruckert C."/>
        </authorList>
    </citation>
    <scope>NUCLEOTIDE SEQUENCE</scope>
    <source>
        <strain evidence="13">CGMCC 1.12153</strain>
    </source>
</reference>
<dbReference type="GO" id="GO:0016757">
    <property type="term" value="F:glycosyltransferase activity"/>
    <property type="evidence" value="ECO:0007669"/>
    <property type="project" value="UniProtKB-KW"/>
</dbReference>
<evidence type="ECO:0000256" key="2">
    <source>
        <dbReference type="ARBA" id="ARBA00022475"/>
    </source>
</evidence>
<comment type="similarity">
    <text evidence="9">Belongs to the glycosyltransferase 2 family. CrtQ subfamily.</text>
</comment>
<sequence length="383" mass="44086">MIIYFYILLLGFWIWILVEFLRGFKTIESIDHYPMKETPQLVSVIVAAKDEERHIEDTILSIVAQENIELELIVVNDRSSDRTKQIIDDISSRHSNVKAITITSLPNGWLGKNYALYEGVKLARSNYLLFTDADVVFDKTALARAFNYMVTHEADHVTVAPHLKASSFLLKGLISYFLFGFSYLNKPWEANKTSSKKGIGIGAFQLITRKCYTGVGGHERLRLRPDDDLALGQLVKNSRYKQRFVTSLLRLTVEWYPNLNAAFKGFEKNAFAGLNYSYFMAGFAITGVIISQIFPFWHLFYGSSTEQLLSGITVLLVTMAYTISTLHFTRYPIWIVVGWPLFSLLFVYMLSRALLLTMTRKEISWRDSRYSIDELKKFYKDTK</sequence>
<dbReference type="PANTHER" id="PTHR43646">
    <property type="entry name" value="GLYCOSYLTRANSFERASE"/>
    <property type="match status" value="1"/>
</dbReference>
<comment type="caution">
    <text evidence="13">The sequence shown here is derived from an EMBL/GenBank/DDBJ whole genome shotgun (WGS) entry which is preliminary data.</text>
</comment>
<dbReference type="EMBL" id="BMEL01000001">
    <property type="protein sequence ID" value="GGF08679.1"/>
    <property type="molecule type" value="Genomic_DNA"/>
</dbReference>
<feature type="transmembrane region" description="Helical" evidence="11">
    <location>
        <begin position="6"/>
        <end position="24"/>
    </location>
</feature>
<keyword evidence="11" id="KW-0812">Transmembrane</keyword>
<dbReference type="Gene3D" id="3.90.550.10">
    <property type="entry name" value="Spore Coat Polysaccharide Biosynthesis Protein SpsA, Chain A"/>
    <property type="match status" value="1"/>
</dbReference>
<comment type="subcellular location">
    <subcellularLocation>
        <location evidence="1">Cell membrane</location>
    </subcellularLocation>
</comment>
<keyword evidence="14" id="KW-1185">Reference proteome</keyword>
<dbReference type="RefSeq" id="WP_188375784.1">
    <property type="nucleotide sequence ID" value="NZ_BMEL01000001.1"/>
</dbReference>
<dbReference type="GO" id="GO:0005886">
    <property type="term" value="C:plasma membrane"/>
    <property type="evidence" value="ECO:0007669"/>
    <property type="project" value="UniProtKB-SubCell"/>
</dbReference>
<evidence type="ECO:0000256" key="10">
    <source>
        <dbReference type="ARBA" id="ARBA00040345"/>
    </source>
</evidence>
<feature type="transmembrane region" description="Helical" evidence="11">
    <location>
        <begin position="333"/>
        <end position="351"/>
    </location>
</feature>
<feature type="domain" description="Glycosyltransferase 2-like" evidence="12">
    <location>
        <begin position="43"/>
        <end position="198"/>
    </location>
</feature>
<gene>
    <name evidence="13" type="ORF">GCM10010954_03990</name>
</gene>
<keyword evidence="5" id="KW-0125">Carotenoid biosynthesis</keyword>
<keyword evidence="6 11" id="KW-0472">Membrane</keyword>
<name>A0A917AZL8_HALAA</name>
<accession>A0A917AZL8</accession>
<keyword evidence="2" id="KW-1003">Cell membrane</keyword>
<dbReference type="GO" id="GO:0016787">
    <property type="term" value="F:hydrolase activity"/>
    <property type="evidence" value="ECO:0007669"/>
    <property type="project" value="UniProtKB-KW"/>
</dbReference>
<evidence type="ECO:0000256" key="6">
    <source>
        <dbReference type="ARBA" id="ARBA00023136"/>
    </source>
</evidence>
<dbReference type="SUPFAM" id="SSF53448">
    <property type="entry name" value="Nucleotide-diphospho-sugar transferases"/>
    <property type="match status" value="1"/>
</dbReference>
<keyword evidence="11" id="KW-1133">Transmembrane helix</keyword>
<comment type="function">
    <text evidence="7">Catalyzes the glycosylation of 4,4'-diaponeurosporenoate, i.e. the esterification of glucose at the C1'' position with the carboxyl group of 4,4'-diaponeurosporenic acid, to form glycosyl-4,4'-diaponeurosporenoate. This is a step in the biosynthesis of staphyloxanthin, an orange pigment present in most staphylococci strains.</text>
</comment>
<evidence type="ECO:0000256" key="3">
    <source>
        <dbReference type="ARBA" id="ARBA00022676"/>
    </source>
</evidence>
<evidence type="ECO:0000313" key="13">
    <source>
        <dbReference type="EMBL" id="GGF08679.1"/>
    </source>
</evidence>
<feature type="transmembrane region" description="Helical" evidence="11">
    <location>
        <begin position="276"/>
        <end position="301"/>
    </location>
</feature>
<evidence type="ECO:0000256" key="4">
    <source>
        <dbReference type="ARBA" id="ARBA00022679"/>
    </source>
</evidence>
<evidence type="ECO:0000256" key="1">
    <source>
        <dbReference type="ARBA" id="ARBA00004236"/>
    </source>
</evidence>
<comment type="pathway">
    <text evidence="8">Carotenoid biosynthesis; staphyloxanthin biosynthesis; staphyloxanthin from farnesyl diphosphate: step 4/5.</text>
</comment>
<dbReference type="Pfam" id="PF00535">
    <property type="entry name" value="Glycos_transf_2"/>
    <property type="match status" value="1"/>
</dbReference>
<organism evidence="13 14">
    <name type="scientific">Halobacillus andaensis</name>
    <dbReference type="NCBI Taxonomy" id="1176239"/>
    <lineage>
        <taxon>Bacteria</taxon>
        <taxon>Bacillati</taxon>
        <taxon>Bacillota</taxon>
        <taxon>Bacilli</taxon>
        <taxon>Bacillales</taxon>
        <taxon>Bacillaceae</taxon>
        <taxon>Halobacillus</taxon>
    </lineage>
</organism>
<keyword evidence="3" id="KW-0328">Glycosyltransferase</keyword>
<evidence type="ECO:0000259" key="12">
    <source>
        <dbReference type="Pfam" id="PF00535"/>
    </source>
</evidence>
<evidence type="ECO:0000313" key="14">
    <source>
        <dbReference type="Proteomes" id="UP000660110"/>
    </source>
</evidence>
<keyword evidence="13" id="KW-0378">Hydrolase</keyword>
<feature type="transmembrane region" description="Helical" evidence="11">
    <location>
        <begin position="308"/>
        <end position="327"/>
    </location>
</feature>
<evidence type="ECO:0000256" key="9">
    <source>
        <dbReference type="ARBA" id="ARBA00038120"/>
    </source>
</evidence>
<evidence type="ECO:0000256" key="7">
    <source>
        <dbReference type="ARBA" id="ARBA00037281"/>
    </source>
</evidence>
<dbReference type="Proteomes" id="UP000660110">
    <property type="component" value="Unassembled WGS sequence"/>
</dbReference>
<evidence type="ECO:0000256" key="11">
    <source>
        <dbReference type="SAM" id="Phobius"/>
    </source>
</evidence>
<proteinExistence type="inferred from homology"/>
<evidence type="ECO:0000256" key="8">
    <source>
        <dbReference type="ARBA" id="ARBA00037904"/>
    </source>
</evidence>
<protein>
    <recommendedName>
        <fullName evidence="10">4,4'-diaponeurosporenoate glycosyltransferase</fullName>
    </recommendedName>
</protein>
<dbReference type="PANTHER" id="PTHR43646:SF2">
    <property type="entry name" value="GLYCOSYLTRANSFERASE 2-LIKE DOMAIN-CONTAINING PROTEIN"/>
    <property type="match status" value="1"/>
</dbReference>
<dbReference type="CDD" id="cd06423">
    <property type="entry name" value="CESA_like"/>
    <property type="match status" value="1"/>
</dbReference>
<dbReference type="InterPro" id="IPR001173">
    <property type="entry name" value="Glyco_trans_2-like"/>
</dbReference>
<dbReference type="InterPro" id="IPR029044">
    <property type="entry name" value="Nucleotide-diphossugar_trans"/>
</dbReference>